<protein>
    <submittedName>
        <fullName evidence="1">Nonsense-mediated mRNA decay protein 5</fullName>
    </submittedName>
</protein>
<sequence>MNNSLHQSFQNTLSPDLEIRRKAEYELKELSGVPGFLIGCLSLIEEPNIHNTVKIASAVYFKNQIVSNWNKKDNNVIENEEREYIKRNIIQVMNVNEYHIKQQFVPVIRSLVTYEFPNDWEQLLTNIDALLKVPGNMDISDKELNDIYTGLLILKEIFKKYQWFKNEEREILNSMFEMISNYLINISEILINNSENLTEFSSEILKLILKIFKFLVYFDLPVFLQKSENIENWGLIHYKIINMKLPNYISDFNSEKDKNFLQISKVLKWAYYNINRLFKRYIINKNYKKLTQGDDFRKMFGDNFLPHVIQNLIKIIEMYCLKMKWLNYSSLYYLIEILQNSVSIKRYWNGLKPYLPEILSNFIYPMLISNDERLEIFENDPQEYIQLNFNYFNDDCNNPDAAASNLLKILIEKRKTDCLDIIVGFVFTKFNELHEQDSNDIIVAQQKEGILRMINSIIYQLIQLNDENLSQNLTDFLINKILPNLNSKHEFLIARTYEVISKFSDLNFENEDHLNVIIFNVLKNFQSNQDINLVVLLENSLAIQSYLHLNEFKQHLSTMILPVMSKLLEINNKIDNDTISVVMQECVENFGQQLQPFGIELIYKLVENFMEISNEIAELTESSSNNNDEINDKIIIGIGNLNTIITVLLTFENNDSMIKKLTEILNPIIENILVKKDSNFFTEMSEILENLIYLNKSSNSFLRFLQLILDIFEIDNGINYFEDFLPVLKNFLIYSNNLPSDSFDIFSNIFLKIFKLVIDNNNVGTGEFNLNQNDLIFDFELIQYFILNFKLKSMEYFKVILNDLILPIFENFESYNSSYKINLINVLVCILIYDANLIALYEFFPFFIENWIKFIPKLTRVYDIKLSILGLISLINNVNNFTIINFNKNFNLNNNLLFLIKKLPTSVTELNKKRQLFNSFEINSKNEMFDNTENEDDDDDEDEEDDEFENDQTEYLKFLTEENFKLTNFDDDLVEDPLEVTPLDNINLKEILHNFVNLLQIKNLEKFRLLFGEIPFDELNNCINLI</sequence>
<organism evidence="1 2">
    <name type="scientific">[Candida] jaroonii</name>
    <dbReference type="NCBI Taxonomy" id="467808"/>
    <lineage>
        <taxon>Eukaryota</taxon>
        <taxon>Fungi</taxon>
        <taxon>Dikarya</taxon>
        <taxon>Ascomycota</taxon>
        <taxon>Saccharomycotina</taxon>
        <taxon>Pichiomycetes</taxon>
        <taxon>Debaryomycetaceae</taxon>
        <taxon>Yamadazyma</taxon>
    </lineage>
</organism>
<keyword evidence="2" id="KW-1185">Reference proteome</keyword>
<dbReference type="Proteomes" id="UP001152531">
    <property type="component" value="Unassembled WGS sequence"/>
</dbReference>
<evidence type="ECO:0000313" key="1">
    <source>
        <dbReference type="EMBL" id="CAH6718403.1"/>
    </source>
</evidence>
<proteinExistence type="predicted"/>
<evidence type="ECO:0000313" key="2">
    <source>
        <dbReference type="Proteomes" id="UP001152531"/>
    </source>
</evidence>
<name>A0ACA9Y0J1_9ASCO</name>
<dbReference type="EMBL" id="CALSDN010000001">
    <property type="protein sequence ID" value="CAH6718403.1"/>
    <property type="molecule type" value="Genomic_DNA"/>
</dbReference>
<comment type="caution">
    <text evidence="1">The sequence shown here is derived from an EMBL/GenBank/DDBJ whole genome shotgun (WGS) entry which is preliminary data.</text>
</comment>
<reference evidence="1" key="1">
    <citation type="submission" date="2022-06" db="EMBL/GenBank/DDBJ databases">
        <authorList>
            <person name="Legras J.-L."/>
            <person name="Devillers H."/>
            <person name="Grondin C."/>
        </authorList>
    </citation>
    <scope>NUCLEOTIDE SEQUENCE</scope>
    <source>
        <strain evidence="1">CLIB 1444</strain>
    </source>
</reference>
<gene>
    <name evidence="1" type="ORF">CLIB1444_01S05952</name>
</gene>
<accession>A0ACA9Y0J1</accession>